<dbReference type="PANTHER" id="PTHR10858:SF23">
    <property type="entry name" value="DEOXYRIBONUCLEASE II"/>
    <property type="match status" value="1"/>
</dbReference>
<accession>A0AAW1QZR3</accession>
<evidence type="ECO:0000256" key="1">
    <source>
        <dbReference type="ARBA" id="ARBA00007527"/>
    </source>
</evidence>
<gene>
    <name evidence="3" type="ORF">WJX74_004527</name>
</gene>
<comment type="similarity">
    <text evidence="1">Belongs to the DNase II family.</text>
</comment>
<dbReference type="Proteomes" id="UP001438707">
    <property type="component" value="Unassembled WGS sequence"/>
</dbReference>
<dbReference type="Pfam" id="PF03265">
    <property type="entry name" value="DNase_II"/>
    <property type="match status" value="1"/>
</dbReference>
<dbReference type="InterPro" id="IPR004947">
    <property type="entry name" value="DNase_II"/>
</dbReference>
<dbReference type="EMBL" id="JALJOS010000019">
    <property type="protein sequence ID" value="KAK9827043.1"/>
    <property type="molecule type" value="Genomic_DNA"/>
</dbReference>
<evidence type="ECO:0000256" key="2">
    <source>
        <dbReference type="ARBA" id="ARBA00022801"/>
    </source>
</evidence>
<dbReference type="PANTHER" id="PTHR10858">
    <property type="entry name" value="DEOXYRIBONUCLEASE II"/>
    <property type="match status" value="1"/>
</dbReference>
<protein>
    <submittedName>
        <fullName evidence="3">Uncharacterized protein</fullName>
    </submittedName>
</protein>
<proteinExistence type="inferred from homology"/>
<comment type="caution">
    <text evidence="3">The sequence shown here is derived from an EMBL/GenBank/DDBJ whole genome shotgun (WGS) entry which is preliminary data.</text>
</comment>
<dbReference type="AlphaFoldDB" id="A0AAW1QZR3"/>
<keyword evidence="2" id="KW-0378">Hydrolase</keyword>
<reference evidence="3 4" key="1">
    <citation type="journal article" date="2024" name="Nat. Commun.">
        <title>Phylogenomics reveals the evolutionary origins of lichenization in chlorophyte algae.</title>
        <authorList>
            <person name="Puginier C."/>
            <person name="Libourel C."/>
            <person name="Otte J."/>
            <person name="Skaloud P."/>
            <person name="Haon M."/>
            <person name="Grisel S."/>
            <person name="Petersen M."/>
            <person name="Berrin J.G."/>
            <person name="Delaux P.M."/>
            <person name="Dal Grande F."/>
            <person name="Keller J."/>
        </authorList>
    </citation>
    <scope>NUCLEOTIDE SEQUENCE [LARGE SCALE GENOMIC DNA]</scope>
    <source>
        <strain evidence="3 4">SAG 2145</strain>
    </source>
</reference>
<evidence type="ECO:0000313" key="4">
    <source>
        <dbReference type="Proteomes" id="UP001438707"/>
    </source>
</evidence>
<name>A0AAW1QZR3_9CHLO</name>
<sequence>MDSDTPGVWETDAALKIDDWAHRTLLKEDWDGWVMYNDEPPGGKASGSVGHCKGVVAWNSDKAGWLIHSVPLWPPAFGQQLDGREILDNIRDDQVKFGQSFAWVDVARTDLAKVLDQVCVMQPAAYCVNDGQGLWESAKRAHGPRDISWTDLGAGVRHVAKRRQWGRCLFEEALVREAGGACLAETWCRPKPRPTERVWNAVVLGWPDTTPLVAYHESQDHSKYAVSEGADRPWTYVGDINNMKSQWKRGGGGLVFSDPGIHRAFRSLIHTDDRILG</sequence>
<organism evidence="3 4">
    <name type="scientific">Apatococcus lobatus</name>
    <dbReference type="NCBI Taxonomy" id="904363"/>
    <lineage>
        <taxon>Eukaryota</taxon>
        <taxon>Viridiplantae</taxon>
        <taxon>Chlorophyta</taxon>
        <taxon>core chlorophytes</taxon>
        <taxon>Trebouxiophyceae</taxon>
        <taxon>Chlorellales</taxon>
        <taxon>Chlorellaceae</taxon>
        <taxon>Apatococcus</taxon>
    </lineage>
</organism>
<keyword evidence="4" id="KW-1185">Reference proteome</keyword>
<evidence type="ECO:0000313" key="3">
    <source>
        <dbReference type="EMBL" id="KAK9827043.1"/>
    </source>
</evidence>
<dbReference type="GO" id="GO:0004531">
    <property type="term" value="F:deoxyribonuclease II activity"/>
    <property type="evidence" value="ECO:0007669"/>
    <property type="project" value="InterPro"/>
</dbReference>